<dbReference type="Proteomes" id="UP000198901">
    <property type="component" value="Unassembled WGS sequence"/>
</dbReference>
<dbReference type="InterPro" id="IPR018750">
    <property type="entry name" value="DUF2306_membrane"/>
</dbReference>
<name>A0A1G9KF05_9BACT</name>
<dbReference type="Pfam" id="PF10067">
    <property type="entry name" value="DUF2306"/>
    <property type="match status" value="1"/>
</dbReference>
<sequence length="220" mass="25297">MKLSPAMKGTGLLAGILIFLFALLMLTHITPYFPYRPGVFFLSTKPEDTLARTDFLVYFFVHITSGWVVFMTGLFQFIPSLFRRFPVWHRRAGYVYTFVILVLAAPSGLGLAWYANGGFVAKTGFAFLAIVWWLVTFQALRAIRRHQLNEHAEMMWRSYALTLAALSLRVETILLPYYFSAKPVETYQTVAWLCWTGNLFIAECLIRAGWARKLLSAFRR</sequence>
<keyword evidence="1" id="KW-0812">Transmembrane</keyword>
<keyword evidence="1" id="KW-0472">Membrane</keyword>
<evidence type="ECO:0000256" key="1">
    <source>
        <dbReference type="SAM" id="Phobius"/>
    </source>
</evidence>
<keyword evidence="3" id="KW-1185">Reference proteome</keyword>
<keyword evidence="1" id="KW-1133">Transmembrane helix</keyword>
<feature type="transmembrane region" description="Helical" evidence="1">
    <location>
        <begin position="94"/>
        <end position="113"/>
    </location>
</feature>
<dbReference type="STRING" id="563176.SAMN04488090_0992"/>
<evidence type="ECO:0000313" key="3">
    <source>
        <dbReference type="Proteomes" id="UP000198901"/>
    </source>
</evidence>
<feature type="transmembrane region" description="Helical" evidence="1">
    <location>
        <begin position="55"/>
        <end position="82"/>
    </location>
</feature>
<dbReference type="RefSeq" id="WP_093198579.1">
    <property type="nucleotide sequence ID" value="NZ_FNGS01000002.1"/>
</dbReference>
<feature type="transmembrane region" description="Helical" evidence="1">
    <location>
        <begin position="119"/>
        <end position="137"/>
    </location>
</feature>
<accession>A0A1G9KF05</accession>
<feature type="transmembrane region" description="Helical" evidence="1">
    <location>
        <begin position="158"/>
        <end position="178"/>
    </location>
</feature>
<gene>
    <name evidence="2" type="ORF">SAMN04488090_0992</name>
</gene>
<dbReference type="OrthoDB" id="195502at2"/>
<dbReference type="EMBL" id="FNGS01000002">
    <property type="protein sequence ID" value="SDL48146.1"/>
    <property type="molecule type" value="Genomic_DNA"/>
</dbReference>
<evidence type="ECO:0000313" key="2">
    <source>
        <dbReference type="EMBL" id="SDL48146.1"/>
    </source>
</evidence>
<organism evidence="2 3">
    <name type="scientific">Siphonobacter aquaeclarae</name>
    <dbReference type="NCBI Taxonomy" id="563176"/>
    <lineage>
        <taxon>Bacteria</taxon>
        <taxon>Pseudomonadati</taxon>
        <taxon>Bacteroidota</taxon>
        <taxon>Cytophagia</taxon>
        <taxon>Cytophagales</taxon>
        <taxon>Cytophagaceae</taxon>
        <taxon>Siphonobacter</taxon>
    </lineage>
</organism>
<feature type="transmembrane region" description="Helical" evidence="1">
    <location>
        <begin position="190"/>
        <end position="210"/>
    </location>
</feature>
<protein>
    <submittedName>
        <fullName evidence="2">Predicted membrane protein</fullName>
    </submittedName>
</protein>
<dbReference type="AlphaFoldDB" id="A0A1G9KF05"/>
<feature type="transmembrane region" description="Helical" evidence="1">
    <location>
        <begin position="12"/>
        <end position="35"/>
    </location>
</feature>
<reference evidence="2 3" key="1">
    <citation type="submission" date="2016-10" db="EMBL/GenBank/DDBJ databases">
        <authorList>
            <person name="de Groot N.N."/>
        </authorList>
    </citation>
    <scope>NUCLEOTIDE SEQUENCE [LARGE SCALE GENOMIC DNA]</scope>
    <source>
        <strain evidence="2 3">DSM 21668</strain>
    </source>
</reference>
<proteinExistence type="predicted"/>